<organism evidence="1 2">
    <name type="scientific">Gnathostoma spinigerum</name>
    <dbReference type="NCBI Taxonomy" id="75299"/>
    <lineage>
        <taxon>Eukaryota</taxon>
        <taxon>Metazoa</taxon>
        <taxon>Ecdysozoa</taxon>
        <taxon>Nematoda</taxon>
        <taxon>Chromadorea</taxon>
        <taxon>Rhabditida</taxon>
        <taxon>Spirurina</taxon>
        <taxon>Gnathostomatomorpha</taxon>
        <taxon>Gnathostomatoidea</taxon>
        <taxon>Gnathostomatidae</taxon>
        <taxon>Gnathostoma</taxon>
    </lineage>
</organism>
<dbReference type="AlphaFoldDB" id="A0ABD6ERQ3"/>
<proteinExistence type="predicted"/>
<gene>
    <name evidence="1" type="ORF">AB6A40_005654</name>
</gene>
<evidence type="ECO:0000313" key="2">
    <source>
        <dbReference type="Proteomes" id="UP001608902"/>
    </source>
</evidence>
<keyword evidence="2" id="KW-1185">Reference proteome</keyword>
<dbReference type="EMBL" id="JBGFUD010003688">
    <property type="protein sequence ID" value="MFH4978945.1"/>
    <property type="molecule type" value="Genomic_DNA"/>
</dbReference>
<protein>
    <submittedName>
        <fullName evidence="1">Uncharacterized protein</fullName>
    </submittedName>
</protein>
<sequence>MNGGRTLTIKTFWIDDCAYWLIVYPSVRVGRQRASNEENKRGLVRTLNKRARSGKADLCQVSAVPFR</sequence>
<reference evidence="1 2" key="1">
    <citation type="submission" date="2024-08" db="EMBL/GenBank/DDBJ databases">
        <title>Gnathostoma spinigerum genome.</title>
        <authorList>
            <person name="Gonzalez-Bertolin B."/>
            <person name="Monzon S."/>
            <person name="Zaballos A."/>
            <person name="Jimenez P."/>
            <person name="Dekumyoy P."/>
            <person name="Varona S."/>
            <person name="Cuesta I."/>
            <person name="Sumanam S."/>
            <person name="Adisakwattana P."/>
            <person name="Gasser R.B."/>
            <person name="Hernandez-Gonzalez A."/>
            <person name="Young N.D."/>
            <person name="Perteguer M.J."/>
        </authorList>
    </citation>
    <scope>NUCLEOTIDE SEQUENCE [LARGE SCALE GENOMIC DNA]</scope>
    <source>
        <strain evidence="1">AL3</strain>
        <tissue evidence="1">Liver</tissue>
    </source>
</reference>
<dbReference type="Proteomes" id="UP001608902">
    <property type="component" value="Unassembled WGS sequence"/>
</dbReference>
<accession>A0ABD6ERQ3</accession>
<evidence type="ECO:0000313" key="1">
    <source>
        <dbReference type="EMBL" id="MFH4978945.1"/>
    </source>
</evidence>
<comment type="caution">
    <text evidence="1">The sequence shown here is derived from an EMBL/GenBank/DDBJ whole genome shotgun (WGS) entry which is preliminary data.</text>
</comment>
<name>A0ABD6ERQ3_9BILA</name>